<feature type="compositionally biased region" description="Low complexity" evidence="1">
    <location>
        <begin position="172"/>
        <end position="184"/>
    </location>
</feature>
<evidence type="ECO:0000313" key="4">
    <source>
        <dbReference type="Proteomes" id="UP000334019"/>
    </source>
</evidence>
<dbReference type="Proteomes" id="UP000334019">
    <property type="component" value="Chromosome"/>
</dbReference>
<feature type="domain" description="SLH" evidence="2">
    <location>
        <begin position="1"/>
        <end position="43"/>
    </location>
</feature>
<sequence length="198" mass="20080">MRWLAAEGVTTGVGGSDRFAPAASVTRGEMATFLWRHAGAPASGGPLFADVAHGAFYATAVRWLAGEGITTGVGGSDRFAPEAPVTRGEMATFLWRHAGAPASGGPLFADVAHGAFYATAVRWLAAEGITTGVGGSDRFAPDAAVTRGEMATFLWRFDHRGHGAAAGQSVGTATLGGPPSTSGPASPPQAPEAAVRLY</sequence>
<dbReference type="InterPro" id="IPR001119">
    <property type="entry name" value="SLH_dom"/>
</dbReference>
<dbReference type="Pfam" id="PF00395">
    <property type="entry name" value="SLH"/>
    <property type="match status" value="3"/>
</dbReference>
<evidence type="ECO:0000259" key="2">
    <source>
        <dbReference type="PROSITE" id="PS51272"/>
    </source>
</evidence>
<name>A0A5Q2RFK8_9ACTN</name>
<keyword evidence="4" id="KW-1185">Reference proteome</keyword>
<gene>
    <name evidence="3" type="ORF">GH723_04840</name>
</gene>
<dbReference type="AlphaFoldDB" id="A0A5Q2RFK8"/>
<proteinExistence type="predicted"/>
<feature type="region of interest" description="Disordered" evidence="1">
    <location>
        <begin position="165"/>
        <end position="198"/>
    </location>
</feature>
<evidence type="ECO:0000313" key="3">
    <source>
        <dbReference type="EMBL" id="QGG94483.1"/>
    </source>
</evidence>
<dbReference type="PROSITE" id="PS51272">
    <property type="entry name" value="SLH"/>
    <property type="match status" value="3"/>
</dbReference>
<dbReference type="EMBL" id="CP045851">
    <property type="protein sequence ID" value="QGG94483.1"/>
    <property type="molecule type" value="Genomic_DNA"/>
</dbReference>
<reference evidence="3 4" key="1">
    <citation type="submission" date="2019-11" db="EMBL/GenBank/DDBJ databases">
        <authorList>
            <person name="He Y."/>
        </authorList>
    </citation>
    <scope>NUCLEOTIDE SEQUENCE [LARGE SCALE GENOMIC DNA]</scope>
    <source>
        <strain evidence="3 4">SCSIO 58843</strain>
    </source>
</reference>
<accession>A0A5Q2RFK8</accession>
<feature type="domain" description="SLH" evidence="2">
    <location>
        <begin position="109"/>
        <end position="168"/>
    </location>
</feature>
<feature type="domain" description="SLH" evidence="2">
    <location>
        <begin position="44"/>
        <end position="108"/>
    </location>
</feature>
<protein>
    <recommendedName>
        <fullName evidence="2">SLH domain-containing protein</fullName>
    </recommendedName>
</protein>
<dbReference type="KEGG" id="atq:GH723_04840"/>
<organism evidence="3 4">
    <name type="scientific">Actinomarinicola tropica</name>
    <dbReference type="NCBI Taxonomy" id="2789776"/>
    <lineage>
        <taxon>Bacteria</taxon>
        <taxon>Bacillati</taxon>
        <taxon>Actinomycetota</taxon>
        <taxon>Acidimicrobiia</taxon>
        <taxon>Acidimicrobiales</taxon>
        <taxon>Iamiaceae</taxon>
        <taxon>Actinomarinicola</taxon>
    </lineage>
</organism>
<evidence type="ECO:0000256" key="1">
    <source>
        <dbReference type="SAM" id="MobiDB-lite"/>
    </source>
</evidence>